<dbReference type="Proteomes" id="UP000316714">
    <property type="component" value="Unassembled WGS sequence"/>
</dbReference>
<dbReference type="OrthoDB" id="9804920at2"/>
<proteinExistence type="predicted"/>
<protein>
    <submittedName>
        <fullName evidence="2">Membrane dipeptidase (Peptidase family M19)</fullName>
    </submittedName>
</protein>
<dbReference type="Gene3D" id="3.20.20.140">
    <property type="entry name" value="Metal-dependent hydrolases"/>
    <property type="match status" value="1"/>
</dbReference>
<feature type="signal peptide" evidence="1">
    <location>
        <begin position="1"/>
        <end position="18"/>
    </location>
</feature>
<dbReference type="Pfam" id="PF01244">
    <property type="entry name" value="Peptidase_M19"/>
    <property type="match status" value="1"/>
</dbReference>
<dbReference type="PANTHER" id="PTHR10443">
    <property type="entry name" value="MICROSOMAL DIPEPTIDASE"/>
    <property type="match status" value="1"/>
</dbReference>
<dbReference type="PANTHER" id="PTHR10443:SF12">
    <property type="entry name" value="DIPEPTIDASE"/>
    <property type="match status" value="1"/>
</dbReference>
<dbReference type="GO" id="GO:0006508">
    <property type="term" value="P:proteolysis"/>
    <property type="evidence" value="ECO:0007669"/>
    <property type="project" value="InterPro"/>
</dbReference>
<reference evidence="2 3" key="1">
    <citation type="submission" date="2019-02" db="EMBL/GenBank/DDBJ databases">
        <title>Deep-cultivation of Planctomycetes and their phenomic and genomic characterization uncovers novel biology.</title>
        <authorList>
            <person name="Wiegand S."/>
            <person name="Jogler M."/>
            <person name="Boedeker C."/>
            <person name="Pinto D."/>
            <person name="Vollmers J."/>
            <person name="Rivas-Marin E."/>
            <person name="Kohn T."/>
            <person name="Peeters S.H."/>
            <person name="Heuer A."/>
            <person name="Rast P."/>
            <person name="Oberbeckmann S."/>
            <person name="Bunk B."/>
            <person name="Jeske O."/>
            <person name="Meyerdierks A."/>
            <person name="Storesund J.E."/>
            <person name="Kallscheuer N."/>
            <person name="Luecker S."/>
            <person name="Lage O.M."/>
            <person name="Pohl T."/>
            <person name="Merkel B.J."/>
            <person name="Hornburger P."/>
            <person name="Mueller R.-W."/>
            <person name="Bruemmer F."/>
            <person name="Labrenz M."/>
            <person name="Spormann A.M."/>
            <person name="Op Den Camp H."/>
            <person name="Overmann J."/>
            <person name="Amann R."/>
            <person name="Jetten M.S.M."/>
            <person name="Mascher T."/>
            <person name="Medema M.H."/>
            <person name="Devos D.P."/>
            <person name="Kaster A.-K."/>
            <person name="Ovreas L."/>
            <person name="Rohde M."/>
            <person name="Galperin M.Y."/>
            <person name="Jogler C."/>
        </authorList>
    </citation>
    <scope>NUCLEOTIDE SEQUENCE [LARGE SCALE GENOMIC DNA]</scope>
    <source>
        <strain evidence="2 3">KOR34</strain>
    </source>
</reference>
<keyword evidence="1" id="KW-0732">Signal</keyword>
<organism evidence="2 3">
    <name type="scientific">Posidoniimonas corsicana</name>
    <dbReference type="NCBI Taxonomy" id="1938618"/>
    <lineage>
        <taxon>Bacteria</taxon>
        <taxon>Pseudomonadati</taxon>
        <taxon>Planctomycetota</taxon>
        <taxon>Planctomycetia</taxon>
        <taxon>Pirellulales</taxon>
        <taxon>Lacipirellulaceae</taxon>
        <taxon>Posidoniimonas</taxon>
    </lineage>
</organism>
<keyword evidence="3" id="KW-1185">Reference proteome</keyword>
<name>A0A5C5VHI2_9BACT</name>
<evidence type="ECO:0000313" key="2">
    <source>
        <dbReference type="EMBL" id="TWT37437.1"/>
    </source>
</evidence>
<sequence precursor="true">MKYLAALLTIACAMPAAAQDPEPIVLTDKARQIHQRVPVADGHNDLPWEIRTKGDSNLDTLDISQPQPTLHTDIPRMRKGGVGIQFWSVWVPVSTSRRGTSLRTTLEQIDLVNQMVRRYPGELRLALTTDDIDQCLADGKIASLIGVEGGHCIEGSIATLQQLYKRGARYMTLTHSDSLDWADSATDESRAGGLSEFGKEVIREMNRLGMMVDISHVSPETMHQTLDTTAAPVIFSHSSCRAVADHPRNAPDDVLKRLPENGGVLMINFFSGFVVPAATDNYTYKFNLRKQLAEELGDDERAIRRRMNQLTADMPMPAGTIHDVLDHIDHAVKVAGIDHVGLGSDYDGVSVLPAQLEDVSCYPYITQGLLDRGYNEEQIGKILSGNILRVMKAVEEHAAQLKQQQ</sequence>
<dbReference type="GO" id="GO:0070573">
    <property type="term" value="F:metallodipeptidase activity"/>
    <property type="evidence" value="ECO:0007669"/>
    <property type="project" value="InterPro"/>
</dbReference>
<dbReference type="InterPro" id="IPR032466">
    <property type="entry name" value="Metal_Hydrolase"/>
</dbReference>
<accession>A0A5C5VHI2</accession>
<dbReference type="RefSeq" id="WP_146564774.1">
    <property type="nucleotide sequence ID" value="NZ_SIHJ01000001.1"/>
</dbReference>
<feature type="chain" id="PRO_5022984523" evidence="1">
    <location>
        <begin position="19"/>
        <end position="405"/>
    </location>
</feature>
<dbReference type="SUPFAM" id="SSF51556">
    <property type="entry name" value="Metallo-dependent hydrolases"/>
    <property type="match status" value="1"/>
</dbReference>
<dbReference type="InterPro" id="IPR008257">
    <property type="entry name" value="Pept_M19"/>
</dbReference>
<dbReference type="CDD" id="cd01301">
    <property type="entry name" value="rDP_like"/>
    <property type="match status" value="1"/>
</dbReference>
<dbReference type="AlphaFoldDB" id="A0A5C5VHI2"/>
<dbReference type="EMBL" id="SIHJ01000001">
    <property type="protein sequence ID" value="TWT37437.1"/>
    <property type="molecule type" value="Genomic_DNA"/>
</dbReference>
<dbReference type="PROSITE" id="PS51365">
    <property type="entry name" value="RENAL_DIPEPTIDASE_2"/>
    <property type="match status" value="1"/>
</dbReference>
<gene>
    <name evidence="2" type="ORF">KOR34_23870</name>
</gene>
<evidence type="ECO:0000313" key="3">
    <source>
        <dbReference type="Proteomes" id="UP000316714"/>
    </source>
</evidence>
<comment type="caution">
    <text evidence="2">The sequence shown here is derived from an EMBL/GenBank/DDBJ whole genome shotgun (WGS) entry which is preliminary data.</text>
</comment>
<evidence type="ECO:0000256" key="1">
    <source>
        <dbReference type="SAM" id="SignalP"/>
    </source>
</evidence>